<sequence length="88" mass="9769">MDSASALQNTSISDLGFLQLDQSDDTHHSLIGSAVTVSLDPYYDRKFNEITRKLDQLLKLQKGNVDLTGNDSGVDLNITFPVRTKEEL</sequence>
<dbReference type="AlphaFoldDB" id="A0A1B0DMS1"/>
<dbReference type="EMBL" id="AJVK01016955">
    <property type="status" value="NOT_ANNOTATED_CDS"/>
    <property type="molecule type" value="Genomic_DNA"/>
</dbReference>
<evidence type="ECO:0000313" key="2">
    <source>
        <dbReference type="Proteomes" id="UP000092462"/>
    </source>
</evidence>
<proteinExistence type="predicted"/>
<organism evidence="1 2">
    <name type="scientific">Phlebotomus papatasi</name>
    <name type="common">Sandfly</name>
    <dbReference type="NCBI Taxonomy" id="29031"/>
    <lineage>
        <taxon>Eukaryota</taxon>
        <taxon>Metazoa</taxon>
        <taxon>Ecdysozoa</taxon>
        <taxon>Arthropoda</taxon>
        <taxon>Hexapoda</taxon>
        <taxon>Insecta</taxon>
        <taxon>Pterygota</taxon>
        <taxon>Neoptera</taxon>
        <taxon>Endopterygota</taxon>
        <taxon>Diptera</taxon>
        <taxon>Nematocera</taxon>
        <taxon>Psychodoidea</taxon>
        <taxon>Psychodidae</taxon>
        <taxon>Phlebotomus</taxon>
        <taxon>Phlebotomus</taxon>
    </lineage>
</organism>
<reference evidence="1" key="1">
    <citation type="submission" date="2022-08" db="UniProtKB">
        <authorList>
            <consortium name="EnsemblMetazoa"/>
        </authorList>
    </citation>
    <scope>IDENTIFICATION</scope>
    <source>
        <strain evidence="1">Israel</strain>
    </source>
</reference>
<dbReference type="VEuPathDB" id="VectorBase:PPAI009663"/>
<name>A0A1B0DMS1_PHLPP</name>
<dbReference type="Proteomes" id="UP000092462">
    <property type="component" value="Unassembled WGS sequence"/>
</dbReference>
<evidence type="ECO:0000313" key="1">
    <source>
        <dbReference type="EnsemblMetazoa" id="PPAI009663-PA"/>
    </source>
</evidence>
<accession>A0A1B0DMS1</accession>
<dbReference type="EnsemblMetazoa" id="PPAI009663-RA">
    <property type="protein sequence ID" value="PPAI009663-PA"/>
    <property type="gene ID" value="PPAI009663"/>
</dbReference>
<dbReference type="VEuPathDB" id="VectorBase:PPAPM1_007869"/>
<keyword evidence="2" id="KW-1185">Reference proteome</keyword>
<dbReference type="EMBL" id="AJVK01016954">
    <property type="status" value="NOT_ANNOTATED_CDS"/>
    <property type="molecule type" value="Genomic_DNA"/>
</dbReference>
<protein>
    <submittedName>
        <fullName evidence="1">Uncharacterized protein</fullName>
    </submittedName>
</protein>